<protein>
    <submittedName>
        <fullName evidence="1">Uncharacterized protein</fullName>
    </submittedName>
</protein>
<sequence>MQAYVVEDKYDDEGMQVLVYSPDASGAKNAAKSTECLCDSDWVDLRARRAKYADDTDHLNERERICFQLANGWWYEIGDERWDEENWRDFLGKLTKIEQNRVKNALKGTGGG</sequence>
<evidence type="ECO:0000313" key="2">
    <source>
        <dbReference type="Proteomes" id="UP000828872"/>
    </source>
</evidence>
<gene>
    <name evidence="1" type="ORF">cd4_042</name>
</gene>
<dbReference type="Proteomes" id="UP000828872">
    <property type="component" value="Segment"/>
</dbReference>
<organism evidence="1 2">
    <name type="scientific">Carnobacterium phage cd4</name>
    <dbReference type="NCBI Taxonomy" id="2849246"/>
    <lineage>
        <taxon>Viruses</taxon>
        <taxon>Duplodnaviria</taxon>
        <taxon>Heunggongvirae</taxon>
        <taxon>Uroviricota</taxon>
        <taxon>Caudoviricetes</taxon>
        <taxon>Carnodivirus</taxon>
        <taxon>Carnodivirus cd4-like</taxon>
    </lineage>
</organism>
<evidence type="ECO:0000313" key="1">
    <source>
        <dbReference type="EMBL" id="QXP45359.1"/>
    </source>
</evidence>
<keyword evidence="2" id="KW-1185">Reference proteome</keyword>
<proteinExistence type="predicted"/>
<accession>A0AAE7VHL1</accession>
<dbReference type="EMBL" id="MZ399596">
    <property type="protein sequence ID" value="QXP45359.1"/>
    <property type="molecule type" value="Genomic_DNA"/>
</dbReference>
<name>A0AAE7VHL1_9CAUD</name>
<reference evidence="1 2" key="1">
    <citation type="journal article" date="2021" name="Microbiol. Resour. Announc.">
        <title>Genome Sequences of Bacteriophages cd2, cd3, and cd4, which Specifically Target Carnobacterium divergens.</title>
        <authorList>
            <person name="Zhang P."/>
            <person name="Britton A.P."/>
            <person name="Visser K.A."/>
            <person name="Welke C.A."/>
            <person name="Wassink H."/>
            <person name="Prins E."/>
            <person name="Yang X."/>
            <person name="Martin-Visscher L.A."/>
        </authorList>
    </citation>
    <scope>NUCLEOTIDE SEQUENCE [LARGE SCALE GENOMIC DNA]</scope>
    <source>
        <strain evidence="2">cd4</strain>
    </source>
</reference>